<dbReference type="RefSeq" id="XP_018129564.1">
    <property type="nucleotide sequence ID" value="XM_018275501.2"/>
</dbReference>
<dbReference type="OrthoDB" id="3439814at2759"/>
<dbReference type="GeneID" id="28839431"/>
<keyword evidence="3" id="KW-1185">Reference proteome</keyword>
<feature type="region of interest" description="Disordered" evidence="1">
    <location>
        <begin position="208"/>
        <end position="233"/>
    </location>
</feature>
<accession>A0A1B8GJ23</accession>
<reference evidence="2 3" key="1">
    <citation type="submission" date="2016-03" db="EMBL/GenBank/DDBJ databases">
        <title>Comparative genomics of Pseudogymnoascus destructans, the fungus causing white-nose syndrome of bats.</title>
        <authorList>
            <person name="Palmer J.M."/>
            <person name="Drees K.P."/>
            <person name="Foster J.T."/>
            <person name="Lindner D.L."/>
        </authorList>
    </citation>
    <scope>NUCLEOTIDE SEQUENCE [LARGE SCALE GENOMIC DNA]</scope>
    <source>
        <strain evidence="2 3">UAMH 10579</strain>
    </source>
</reference>
<protein>
    <submittedName>
        <fullName evidence="2">Uncharacterized protein</fullName>
    </submittedName>
</protein>
<feature type="region of interest" description="Disordered" evidence="1">
    <location>
        <begin position="1"/>
        <end position="53"/>
    </location>
</feature>
<gene>
    <name evidence="2" type="ORF">VE01_06045</name>
</gene>
<evidence type="ECO:0000313" key="3">
    <source>
        <dbReference type="Proteomes" id="UP000091956"/>
    </source>
</evidence>
<evidence type="ECO:0000313" key="2">
    <source>
        <dbReference type="EMBL" id="OBT95831.1"/>
    </source>
</evidence>
<dbReference type="AlphaFoldDB" id="A0A1B8GJ23"/>
<feature type="compositionally biased region" description="Polar residues" evidence="1">
    <location>
        <begin position="321"/>
        <end position="335"/>
    </location>
</feature>
<feature type="compositionally biased region" description="Pro residues" evidence="1">
    <location>
        <begin position="388"/>
        <end position="411"/>
    </location>
</feature>
<evidence type="ECO:0000256" key="1">
    <source>
        <dbReference type="SAM" id="MobiDB-lite"/>
    </source>
</evidence>
<sequence>MGCESSTHPRLRAVLPALQRRPHVTRRSTQGQGQGQGQGRSRAAASWSSMPESRAQVQAVSDEFVSGMPRPKCYYGDEMPGPLPVASATFEIVSAMPECMKETSLDLPAWVENTNRHTLKSGGGVVDEELVPWMQMPQPELFSGISKEQYRETPLYSEAGSPNLARAYVTDEVACPQPRPPIVSWASWETFGLGDNFADFEALISPKRGASSNSGAGDGRSYYGDASREDGVSVSSRRSSGLSIKCQGHNIPELAPLTFGQSVTQQVEDSMVPTSMGSEFMDWAGNRGSGRSSPCYSEGVYEEFATPLAPARARIVHISRDSSQFRTRSTSLFQRDSSEPSPARVSMDEVATPARHPASPDTPDSTPKSRSRPFTPYPHAIISLDTPPLTPTYPLPPPTRLPPPPPFAPTPPLNIHPLPALLRQRKHISGSTTTELSSEILNDIYSATRLSSIKKLSLSHPCVTTIRNARRRWRTYDGRYTNPSAASPGYLDSLSTSLSLSSGNQSPAPPSSRPASFPPSEVGSKDTESEAVWSQGLVTRTATPVTDLESEAGDAEGAEGRLLPEADLGALRRIFPESNAKWYGILYAHIVCYNHVMDLEQGTSFQHLEVDEGDRRGKEEEESVRCGLIMRNLEYCVSRIICRMRGKNGRKADKEAGGELRESHLVLTGSLSTLIRSCEGSIM</sequence>
<reference evidence="3" key="2">
    <citation type="journal article" date="2018" name="Nat. Commun.">
        <title>Extreme sensitivity to ultraviolet light in the fungal pathogen causing white-nose syndrome of bats.</title>
        <authorList>
            <person name="Palmer J.M."/>
            <person name="Drees K.P."/>
            <person name="Foster J.T."/>
            <person name="Lindner D.L."/>
        </authorList>
    </citation>
    <scope>NUCLEOTIDE SEQUENCE [LARGE SCALE GENOMIC DNA]</scope>
    <source>
        <strain evidence="3">UAMH 10579</strain>
    </source>
</reference>
<name>A0A1B8GJ23_9PEZI</name>
<organism evidence="2 3">
    <name type="scientific">Pseudogymnoascus verrucosus</name>
    <dbReference type="NCBI Taxonomy" id="342668"/>
    <lineage>
        <taxon>Eukaryota</taxon>
        <taxon>Fungi</taxon>
        <taxon>Dikarya</taxon>
        <taxon>Ascomycota</taxon>
        <taxon>Pezizomycotina</taxon>
        <taxon>Leotiomycetes</taxon>
        <taxon>Thelebolales</taxon>
        <taxon>Thelebolaceae</taxon>
        <taxon>Pseudogymnoascus</taxon>
    </lineage>
</organism>
<feature type="region of interest" description="Disordered" evidence="1">
    <location>
        <begin position="496"/>
        <end position="532"/>
    </location>
</feature>
<feature type="region of interest" description="Disordered" evidence="1">
    <location>
        <begin position="321"/>
        <end position="411"/>
    </location>
</feature>
<dbReference type="Proteomes" id="UP000091956">
    <property type="component" value="Unassembled WGS sequence"/>
</dbReference>
<dbReference type="EMBL" id="KV460232">
    <property type="protein sequence ID" value="OBT95831.1"/>
    <property type="molecule type" value="Genomic_DNA"/>
</dbReference>
<proteinExistence type="predicted"/>